<comment type="caution">
    <text evidence="2">The sequence shown here is derived from an EMBL/GenBank/DDBJ whole genome shotgun (WGS) entry which is preliminary data.</text>
</comment>
<accession>A0A7D9KD56</accession>
<feature type="non-terminal residue" evidence="2">
    <location>
        <position position="1"/>
    </location>
</feature>
<dbReference type="Gene3D" id="3.30.420.10">
    <property type="entry name" value="Ribonuclease H-like superfamily/Ribonuclease H"/>
    <property type="match status" value="1"/>
</dbReference>
<evidence type="ECO:0000256" key="1">
    <source>
        <dbReference type="SAM" id="MobiDB-lite"/>
    </source>
</evidence>
<name>A0A7D9KD56_PARCT</name>
<feature type="region of interest" description="Disordered" evidence="1">
    <location>
        <begin position="47"/>
        <end position="110"/>
    </location>
</feature>
<evidence type="ECO:0000313" key="3">
    <source>
        <dbReference type="Proteomes" id="UP001152795"/>
    </source>
</evidence>
<dbReference type="InterPro" id="IPR012337">
    <property type="entry name" value="RNaseH-like_sf"/>
</dbReference>
<gene>
    <name evidence="2" type="ORF">PACLA_8A089059</name>
</gene>
<dbReference type="OrthoDB" id="427924at2759"/>
<sequence length="130" mass="15416">MKAEYVIAELRKIFSRYGIPEEVMSDNGPQYALREFQEFAKTREFKHVTSSPRYPRSNGLAEKTAQTSSFTRGRGTRSNEIREELETCTEPRSYIVQNPEGRKYRRNRSQLLKLNNQSSWQFKDREEENK</sequence>
<dbReference type="GO" id="GO:0015074">
    <property type="term" value="P:DNA integration"/>
    <property type="evidence" value="ECO:0007669"/>
    <property type="project" value="InterPro"/>
</dbReference>
<dbReference type="Pfam" id="PF00665">
    <property type="entry name" value="rve"/>
    <property type="match status" value="1"/>
</dbReference>
<dbReference type="PANTHER" id="PTHR37984:SF7">
    <property type="entry name" value="INTEGRASE CATALYTIC DOMAIN-CONTAINING PROTEIN"/>
    <property type="match status" value="1"/>
</dbReference>
<dbReference type="EMBL" id="CACRXK020035076">
    <property type="protein sequence ID" value="CAB4044475.1"/>
    <property type="molecule type" value="Genomic_DNA"/>
</dbReference>
<dbReference type="SUPFAM" id="SSF53098">
    <property type="entry name" value="Ribonuclease H-like"/>
    <property type="match status" value="1"/>
</dbReference>
<proteinExistence type="predicted"/>
<dbReference type="GO" id="GO:0003676">
    <property type="term" value="F:nucleic acid binding"/>
    <property type="evidence" value="ECO:0007669"/>
    <property type="project" value="InterPro"/>
</dbReference>
<dbReference type="AlphaFoldDB" id="A0A7D9KD56"/>
<reference evidence="2" key="1">
    <citation type="submission" date="2020-04" db="EMBL/GenBank/DDBJ databases">
        <authorList>
            <person name="Alioto T."/>
            <person name="Alioto T."/>
            <person name="Gomez Garrido J."/>
        </authorList>
    </citation>
    <scope>NUCLEOTIDE SEQUENCE</scope>
    <source>
        <strain evidence="2">A484AB</strain>
    </source>
</reference>
<dbReference type="InterPro" id="IPR036397">
    <property type="entry name" value="RNaseH_sf"/>
</dbReference>
<evidence type="ECO:0000313" key="2">
    <source>
        <dbReference type="EMBL" id="CAB4044475.1"/>
    </source>
</evidence>
<protein>
    <submittedName>
        <fullName evidence="2">Sec1 family domain-containing 2</fullName>
    </submittedName>
</protein>
<dbReference type="InterPro" id="IPR050951">
    <property type="entry name" value="Retrovirus_Pol_polyprotein"/>
</dbReference>
<organism evidence="2 3">
    <name type="scientific">Paramuricea clavata</name>
    <name type="common">Red gorgonian</name>
    <name type="synonym">Violescent sea-whip</name>
    <dbReference type="NCBI Taxonomy" id="317549"/>
    <lineage>
        <taxon>Eukaryota</taxon>
        <taxon>Metazoa</taxon>
        <taxon>Cnidaria</taxon>
        <taxon>Anthozoa</taxon>
        <taxon>Octocorallia</taxon>
        <taxon>Malacalcyonacea</taxon>
        <taxon>Plexauridae</taxon>
        <taxon>Paramuricea</taxon>
    </lineage>
</organism>
<dbReference type="PROSITE" id="PS50994">
    <property type="entry name" value="INTEGRASE"/>
    <property type="match status" value="1"/>
</dbReference>
<dbReference type="InterPro" id="IPR001584">
    <property type="entry name" value="Integrase_cat-core"/>
</dbReference>
<dbReference type="PANTHER" id="PTHR37984">
    <property type="entry name" value="PROTEIN CBG26694"/>
    <property type="match status" value="1"/>
</dbReference>
<dbReference type="Proteomes" id="UP001152795">
    <property type="component" value="Unassembled WGS sequence"/>
</dbReference>
<keyword evidence="3" id="KW-1185">Reference proteome</keyword>